<dbReference type="GO" id="GO:0003723">
    <property type="term" value="F:RNA binding"/>
    <property type="evidence" value="ECO:0007669"/>
    <property type="project" value="InterPro"/>
</dbReference>
<dbReference type="PANTHER" id="PTHR47926:SF521">
    <property type="entry name" value="PENTATRICOPEPTIDE REPEAT-CONTAINING PROTEIN"/>
    <property type="match status" value="1"/>
</dbReference>
<dbReference type="InterPro" id="IPR011990">
    <property type="entry name" value="TPR-like_helical_dom_sf"/>
</dbReference>
<proteinExistence type="predicted"/>
<name>A0A7I8KRI0_SPIIN</name>
<dbReference type="Pfam" id="PF20431">
    <property type="entry name" value="E_motif"/>
    <property type="match status" value="1"/>
</dbReference>
<evidence type="ECO:0000256" key="2">
    <source>
        <dbReference type="PROSITE-ProRule" id="PRU00708"/>
    </source>
</evidence>
<reference evidence="4" key="1">
    <citation type="submission" date="2020-02" db="EMBL/GenBank/DDBJ databases">
        <authorList>
            <person name="Scholz U."/>
            <person name="Mascher M."/>
            <person name="Fiebig A."/>
        </authorList>
    </citation>
    <scope>NUCLEOTIDE SEQUENCE</scope>
</reference>
<dbReference type="EMBL" id="LR746270">
    <property type="protein sequence ID" value="CAA7399688.1"/>
    <property type="molecule type" value="Genomic_DNA"/>
</dbReference>
<dbReference type="Proteomes" id="UP000663760">
    <property type="component" value="Chromosome 7"/>
</dbReference>
<dbReference type="InterPro" id="IPR046960">
    <property type="entry name" value="PPR_At4g14850-like_plant"/>
</dbReference>
<dbReference type="InterPro" id="IPR046848">
    <property type="entry name" value="E_motif"/>
</dbReference>
<evidence type="ECO:0000313" key="5">
    <source>
        <dbReference type="Proteomes" id="UP000663760"/>
    </source>
</evidence>
<dbReference type="Gene3D" id="1.25.40.10">
    <property type="entry name" value="Tetratricopeptide repeat domain"/>
    <property type="match status" value="5"/>
</dbReference>
<evidence type="ECO:0000256" key="1">
    <source>
        <dbReference type="ARBA" id="ARBA00022737"/>
    </source>
</evidence>
<dbReference type="NCBIfam" id="TIGR00756">
    <property type="entry name" value="PPR"/>
    <property type="match status" value="5"/>
</dbReference>
<dbReference type="AlphaFoldDB" id="A0A7I8KRI0"/>
<evidence type="ECO:0000313" key="4">
    <source>
        <dbReference type="EMBL" id="CAA7399688.1"/>
    </source>
</evidence>
<keyword evidence="5" id="KW-1185">Reference proteome</keyword>
<feature type="repeat" description="PPR" evidence="2">
    <location>
        <begin position="486"/>
        <end position="520"/>
    </location>
</feature>
<dbReference type="Pfam" id="PF01535">
    <property type="entry name" value="PPR"/>
    <property type="match status" value="4"/>
</dbReference>
<sequence>MGSGFVGWGPLLARFLLQCAAQGDAARGRSLHACAIKIGSSAGSYIGNALVSLYEKCELMPDARRSLEEIAERDAASWNCLINSLARRGASGSAAAIELFRRMRAEGGGAAALPNSFTFAGVFTAAAQAPESAAGLEAHSLAIKITGRGDVFVGSSLVNMYCKLGLICDARKVFDRMPHTNSVTWAAMISGYAAQKSGEEAFSLFKLMLEEAECRPNEFVMTSVLSAVAHPEFSGKEGRQIHCLATKNGLFSFISVRNSLLTMYTKCGQTQDAVQLFESSDSLNSITWSAMITGHAQNGSPEEALSLFSRMHSSGFRPSEFTFVGSLNACSDETALAKGRQVHAYLLKLGFESQIYTKSALVDMYAKSGNLDDARRGFNQIQEPDVVLWTTMIGGYAQNGENDEALSLYRKMELTGVAPNDLTMASILRVCSSLPSLDLGRQIQARIHKSGFGLEVPIGSALITFYAKCGDVRDCYDIFRRMPRRDVVAWNSLISGFSHNGQGGTALELFDAMTSEGIEPDHVTFVNILSACSHMGLVERGWGYLRSMQEDHGLTPMVEHYACMVDILGRAGNLEEAKNLIESVPINHGACLWRILLGACRNHQNFGIGAHAGEKVMELGSRDSSAYVLLSSIYAASGKWQDMERVRRRMRLLGVNKEPGCSWVEFKNKVHVFVVGDDQHPDIEEIQTEIRRLAKHMRDEDYLHSWEPHFRSLTEVDDQVESGDLEDNLYYFSESLG</sequence>
<dbReference type="FunFam" id="1.25.40.10:FF:000285">
    <property type="entry name" value="Pentatricopeptide repeat-containing protein, chloroplastic"/>
    <property type="match status" value="1"/>
</dbReference>
<keyword evidence="3" id="KW-0732">Signal</keyword>
<dbReference type="GO" id="GO:0009451">
    <property type="term" value="P:RNA modification"/>
    <property type="evidence" value="ECO:0007669"/>
    <property type="project" value="InterPro"/>
</dbReference>
<accession>A0A7I8KRI0</accession>
<feature type="repeat" description="PPR" evidence="2">
    <location>
        <begin position="385"/>
        <end position="419"/>
    </location>
</feature>
<dbReference type="GO" id="GO:0099402">
    <property type="term" value="P:plant organ development"/>
    <property type="evidence" value="ECO:0007669"/>
    <property type="project" value="UniProtKB-ARBA"/>
</dbReference>
<dbReference type="PANTHER" id="PTHR47926">
    <property type="entry name" value="PENTATRICOPEPTIDE REPEAT-CONTAINING PROTEIN"/>
    <property type="match status" value="1"/>
</dbReference>
<keyword evidence="1" id="KW-0677">Repeat</keyword>
<organism evidence="4 5">
    <name type="scientific">Spirodela intermedia</name>
    <name type="common">Intermediate duckweed</name>
    <dbReference type="NCBI Taxonomy" id="51605"/>
    <lineage>
        <taxon>Eukaryota</taxon>
        <taxon>Viridiplantae</taxon>
        <taxon>Streptophyta</taxon>
        <taxon>Embryophyta</taxon>
        <taxon>Tracheophyta</taxon>
        <taxon>Spermatophyta</taxon>
        <taxon>Magnoliopsida</taxon>
        <taxon>Liliopsida</taxon>
        <taxon>Araceae</taxon>
        <taxon>Lemnoideae</taxon>
        <taxon>Spirodela</taxon>
    </lineage>
</organism>
<dbReference type="Pfam" id="PF13041">
    <property type="entry name" value="PPR_2"/>
    <property type="match status" value="4"/>
</dbReference>
<dbReference type="FunFam" id="1.25.40.10:FF:000031">
    <property type="entry name" value="Pentatricopeptide repeat-containing protein mitochondrial"/>
    <property type="match status" value="1"/>
</dbReference>
<gene>
    <name evidence="4" type="ORF">SI8410_07010358</name>
</gene>
<evidence type="ECO:0000256" key="3">
    <source>
        <dbReference type="SAM" id="SignalP"/>
    </source>
</evidence>
<dbReference type="FunFam" id="1.25.40.10:FF:000158">
    <property type="entry name" value="pentatricopeptide repeat-containing protein At2g33680"/>
    <property type="match status" value="1"/>
</dbReference>
<dbReference type="FunFam" id="1.25.40.10:FF:000687">
    <property type="entry name" value="Pentatricopeptide repeat-containing protein At4g33170"/>
    <property type="match status" value="1"/>
</dbReference>
<feature type="repeat" description="PPR" evidence="2">
    <location>
        <begin position="74"/>
        <end position="110"/>
    </location>
</feature>
<feature type="repeat" description="PPR" evidence="2">
    <location>
        <begin position="284"/>
        <end position="318"/>
    </location>
</feature>
<feature type="repeat" description="PPR" evidence="2">
    <location>
        <begin position="181"/>
        <end position="216"/>
    </location>
</feature>
<protein>
    <submittedName>
        <fullName evidence="4">Uncharacterized protein</fullName>
    </submittedName>
</protein>
<dbReference type="InterPro" id="IPR002885">
    <property type="entry name" value="PPR_rpt"/>
</dbReference>
<feature type="chain" id="PRO_5029830708" evidence="3">
    <location>
        <begin position="22"/>
        <end position="737"/>
    </location>
</feature>
<feature type="signal peptide" evidence="3">
    <location>
        <begin position="1"/>
        <end position="21"/>
    </location>
</feature>
<dbReference type="PROSITE" id="PS51375">
    <property type="entry name" value="PPR"/>
    <property type="match status" value="5"/>
</dbReference>
<dbReference type="OrthoDB" id="1879995at2759"/>